<dbReference type="GO" id="GO:0016042">
    <property type="term" value="P:lipid catabolic process"/>
    <property type="evidence" value="ECO:0007669"/>
    <property type="project" value="UniProtKB-KW"/>
</dbReference>
<reference evidence="6 7" key="1">
    <citation type="submission" date="2017-01" db="EMBL/GenBank/DDBJ databases">
        <title>Complete genome sequence of Haloterrigena daqingensis type strain (JX313T).</title>
        <authorList>
            <person name="Shuang W."/>
        </authorList>
    </citation>
    <scope>NUCLEOTIDE SEQUENCE [LARGE SCALE GENOMIC DNA]</scope>
    <source>
        <strain evidence="6 7">JX313</strain>
    </source>
</reference>
<dbReference type="PANTHER" id="PTHR43856">
    <property type="entry name" value="CARDIOLIPIN HYDROLASE"/>
    <property type="match status" value="1"/>
</dbReference>
<evidence type="ECO:0000256" key="3">
    <source>
        <dbReference type="ARBA" id="ARBA00023098"/>
    </source>
</evidence>
<dbReference type="InterPro" id="IPR025202">
    <property type="entry name" value="PLD-like_dom"/>
</dbReference>
<evidence type="ECO:0000313" key="7">
    <source>
        <dbReference type="Proteomes" id="UP000187321"/>
    </source>
</evidence>
<sequence>MNATRRSVLTVLGSVGMMGSLTLGSNQHLEASRDDRSAPIEPIFSYPTVGASDDVHERTVRDLLIRAVPGTAVHLTTFTFTRPPLARACIAAADRGVDIHLLLDDNSVGADATQLLRKQLGDRVSITEDGAIGHNNNHNKFLLVERLTTGESNVVWQSTSNFTRKQLYRHNTSVVFREDDTLYDIYRHYWNELAAGNTDLDYNRIEETDSATVYFSPRSDIDTHLEALRNVVPGPDTTIRFMNSIWNTNRLAVVNRLAELIEQECRVEVILNESESTVGPNLRGAGAAVLEYPDISLSDGTGSEIPPNVHSKNMLIDADFDIGRGKTERRKLVFTGSQNLSGPGLSDNDETFLQIEDDDVYCTFLADWKLVHEQGTRLSNRGAASLTRPRPEHVLESVECASSTSRRL</sequence>
<feature type="domain" description="Phospholipase D-like" evidence="5">
    <location>
        <begin position="241"/>
        <end position="361"/>
    </location>
</feature>
<dbReference type="AlphaFoldDB" id="A0A1P8RCF7"/>
<evidence type="ECO:0000256" key="2">
    <source>
        <dbReference type="ARBA" id="ARBA00022963"/>
    </source>
</evidence>
<keyword evidence="2" id="KW-0442">Lipid degradation</keyword>
<keyword evidence="1" id="KW-0378">Hydrolase</keyword>
<dbReference type="PANTHER" id="PTHR43856:SF1">
    <property type="entry name" value="MITOCHONDRIAL CARDIOLIPIN HYDROLASE"/>
    <property type="match status" value="1"/>
</dbReference>
<feature type="domain" description="Phospholipase D-like" evidence="5">
    <location>
        <begin position="72"/>
        <end position="190"/>
    </location>
</feature>
<dbReference type="GO" id="GO:0016891">
    <property type="term" value="F:RNA endonuclease activity producing 5'-phosphomonoesters, hydrolytic mechanism"/>
    <property type="evidence" value="ECO:0007669"/>
    <property type="project" value="TreeGrafter"/>
</dbReference>
<keyword evidence="3" id="KW-0443">Lipid metabolism</keyword>
<accession>A0A1P8RCF7</accession>
<dbReference type="EMBL" id="CP019327">
    <property type="protein sequence ID" value="APX96245.1"/>
    <property type="molecule type" value="Genomic_DNA"/>
</dbReference>
<proteinExistence type="predicted"/>
<protein>
    <recommendedName>
        <fullName evidence="5">Phospholipase D-like domain-containing protein</fullName>
    </recommendedName>
</protein>
<dbReference type="KEGG" id="hda:BB347_06190"/>
<feature type="region of interest" description="Disordered" evidence="4">
    <location>
        <begin position="382"/>
        <end position="408"/>
    </location>
</feature>
<dbReference type="Pfam" id="PF13091">
    <property type="entry name" value="PLDc_2"/>
    <property type="match status" value="2"/>
</dbReference>
<evidence type="ECO:0000256" key="1">
    <source>
        <dbReference type="ARBA" id="ARBA00022801"/>
    </source>
</evidence>
<dbReference type="Gene3D" id="3.30.870.10">
    <property type="entry name" value="Endonuclease Chain A"/>
    <property type="match status" value="2"/>
</dbReference>
<gene>
    <name evidence="6" type="ORF">BB347_06190</name>
</gene>
<evidence type="ECO:0000259" key="5">
    <source>
        <dbReference type="Pfam" id="PF13091"/>
    </source>
</evidence>
<organism evidence="6 7">
    <name type="scientific">Natronorubrum daqingense</name>
    <dbReference type="NCBI Taxonomy" id="588898"/>
    <lineage>
        <taxon>Archaea</taxon>
        <taxon>Methanobacteriati</taxon>
        <taxon>Methanobacteriota</taxon>
        <taxon>Stenosarchaea group</taxon>
        <taxon>Halobacteria</taxon>
        <taxon>Halobacteriales</taxon>
        <taxon>Natrialbaceae</taxon>
        <taxon>Natronorubrum</taxon>
    </lineage>
</organism>
<dbReference type="Proteomes" id="UP000187321">
    <property type="component" value="Chromosome"/>
</dbReference>
<dbReference type="SUPFAM" id="SSF56024">
    <property type="entry name" value="Phospholipase D/nuclease"/>
    <property type="match status" value="2"/>
</dbReference>
<name>A0A1P8RCF7_9EURY</name>
<evidence type="ECO:0000313" key="6">
    <source>
        <dbReference type="EMBL" id="APX96245.1"/>
    </source>
</evidence>
<dbReference type="InterPro" id="IPR051406">
    <property type="entry name" value="PLD_domain"/>
</dbReference>
<evidence type="ECO:0000256" key="4">
    <source>
        <dbReference type="SAM" id="MobiDB-lite"/>
    </source>
</evidence>